<name>A0A0Q3RQA3_BRADI</name>
<feature type="compositionally biased region" description="Pro residues" evidence="1">
    <location>
        <begin position="117"/>
        <end position="129"/>
    </location>
</feature>
<sequence length="759" mass="85877">MAEDKSSIWSPIRWQRTTTPTVRPGTGEKSTDTIGLAKSLASIQMTPKVVGAPKIWRDSPAYPSPTYSPAKLCIARSTPSTSCRRRLLPRPPRAAAVSSPWAGAPPPTCSPRAAAVSPPPATDASPPPAARTTLAARSARTGAAARSPRAAATCSARVAAHVPPGRIRAADNHPRPDPVAPASSSVASSCPGRRHRRDMVDESIDEYLDIVERTFGSEDDGFEFYNSYALEKGFSVRKSYVEWDEANEEIILTKFVCSREGSREEKHMKREDRKRRPRNLTRVGCRAKLVIARVKKTGRWFVKDFIDEHTHPLAPRDLACLLRSHRRISDEQKADIVEMEISGLRKHKIMDIMVMQYGGYDEVGCTTRDIYNFCHLYKHETVAAADAQTVIRHMMARQERDPIFFFKYLVDGEGHLKGLFWADSQSRLDYEVFGDVVVFDSTYRTNKYNLPFVPFVGLNHHRSTVFFGCGIISHETSKSYEWMVRTFSAAMAQKHPISVITDGDLAMQRVIRVVWPDTIHRLCIWHIQQNISVPFTEVDASSLEKHAAQVFTPAMFALVRWSTNAASNCTKIEILDADNLSTYVVAKKDRREKKFQVHSEERRFFGQDFLFLPWMMSAKAAFPTTRKNNMYDYSVSLKRYRELRNLSHAACFLASQSVEAYDRLKLVLNVQPDNKKSSGGHKECMRYGPVLPQTARVDSGDLEKILDPVHVQGRGAPKKRLKPRKRKRSTVKCGYCRQEGHNRRKCSKWEEDKKLASVD</sequence>
<proteinExistence type="predicted"/>
<dbReference type="AlphaFoldDB" id="A0A0Q3RQA3"/>
<reference evidence="5" key="3">
    <citation type="submission" date="2018-08" db="UniProtKB">
        <authorList>
            <consortium name="EnsemblPlants"/>
        </authorList>
    </citation>
    <scope>IDENTIFICATION</scope>
    <source>
        <strain evidence="5">cv. Bd21</strain>
    </source>
</reference>
<accession>A0A0Q3RQA3</accession>
<dbReference type="Proteomes" id="UP000008810">
    <property type="component" value="Chromosome 1"/>
</dbReference>
<feature type="compositionally biased region" description="Low complexity" evidence="1">
    <location>
        <begin position="130"/>
        <end position="160"/>
    </location>
</feature>
<dbReference type="STRING" id="15368.A0A0Q3RQA3"/>
<organism evidence="4">
    <name type="scientific">Brachypodium distachyon</name>
    <name type="common">Purple false brome</name>
    <name type="synonym">Trachynia distachya</name>
    <dbReference type="NCBI Taxonomy" id="15368"/>
    <lineage>
        <taxon>Eukaryota</taxon>
        <taxon>Viridiplantae</taxon>
        <taxon>Streptophyta</taxon>
        <taxon>Embryophyta</taxon>
        <taxon>Tracheophyta</taxon>
        <taxon>Spermatophyta</taxon>
        <taxon>Magnoliopsida</taxon>
        <taxon>Liliopsida</taxon>
        <taxon>Poales</taxon>
        <taxon>Poaceae</taxon>
        <taxon>BOP clade</taxon>
        <taxon>Pooideae</taxon>
        <taxon>Stipodae</taxon>
        <taxon>Brachypodieae</taxon>
        <taxon>Brachypodium</taxon>
    </lineage>
</organism>
<feature type="compositionally biased region" description="Low complexity" evidence="1">
    <location>
        <begin position="180"/>
        <end position="189"/>
    </location>
</feature>
<dbReference type="OrthoDB" id="626338at2759"/>
<evidence type="ECO:0000313" key="5">
    <source>
        <dbReference type="EnsemblPlants" id="KQK15186"/>
    </source>
</evidence>
<dbReference type="InterPro" id="IPR004330">
    <property type="entry name" value="FAR1_DNA_bnd_dom"/>
</dbReference>
<evidence type="ECO:0000259" key="3">
    <source>
        <dbReference type="Pfam" id="PF10551"/>
    </source>
</evidence>
<dbReference type="EnsemblPlants" id="KQK15186">
    <property type="protein sequence ID" value="KQK15186"/>
    <property type="gene ID" value="BRADI_1g21115v3"/>
</dbReference>
<evidence type="ECO:0000259" key="2">
    <source>
        <dbReference type="Pfam" id="PF03101"/>
    </source>
</evidence>
<reference evidence="4" key="2">
    <citation type="submission" date="2017-06" db="EMBL/GenBank/DDBJ databases">
        <title>WGS assembly of Brachypodium distachyon.</title>
        <authorList>
            <consortium name="The International Brachypodium Initiative"/>
            <person name="Lucas S."/>
            <person name="Harmon-Smith M."/>
            <person name="Lail K."/>
            <person name="Tice H."/>
            <person name="Grimwood J."/>
            <person name="Bruce D."/>
            <person name="Barry K."/>
            <person name="Shu S."/>
            <person name="Lindquist E."/>
            <person name="Wang M."/>
            <person name="Pitluck S."/>
            <person name="Vogel J.P."/>
            <person name="Garvin D.F."/>
            <person name="Mockler T.C."/>
            <person name="Schmutz J."/>
            <person name="Rokhsar D."/>
            <person name="Bevan M.W."/>
        </authorList>
    </citation>
    <scope>NUCLEOTIDE SEQUENCE</scope>
    <source>
        <strain evidence="4">Bd21</strain>
    </source>
</reference>
<dbReference type="InterPro" id="IPR018289">
    <property type="entry name" value="MULE_transposase_dom"/>
</dbReference>
<dbReference type="PANTHER" id="PTHR47718:SF13">
    <property type="entry name" value="OS09G0290500 PROTEIN"/>
    <property type="match status" value="1"/>
</dbReference>
<dbReference type="Pfam" id="PF10551">
    <property type="entry name" value="MULE"/>
    <property type="match status" value="1"/>
</dbReference>
<feature type="domain" description="FAR1" evidence="2">
    <location>
        <begin position="223"/>
        <end position="314"/>
    </location>
</feature>
<feature type="compositionally biased region" description="Low complexity" evidence="1">
    <location>
        <begin position="16"/>
        <end position="27"/>
    </location>
</feature>
<evidence type="ECO:0000313" key="4">
    <source>
        <dbReference type="EMBL" id="KQK15186.1"/>
    </source>
</evidence>
<feature type="domain" description="MULE transposase" evidence="3">
    <location>
        <begin position="436"/>
        <end position="530"/>
    </location>
</feature>
<reference evidence="4 5" key="1">
    <citation type="journal article" date="2010" name="Nature">
        <title>Genome sequencing and analysis of the model grass Brachypodium distachyon.</title>
        <authorList>
            <consortium name="International Brachypodium Initiative"/>
        </authorList>
    </citation>
    <scope>NUCLEOTIDE SEQUENCE [LARGE SCALE GENOMIC DNA]</scope>
    <source>
        <strain evidence="4 5">Bd21</strain>
    </source>
</reference>
<protein>
    <submittedName>
        <fullName evidence="4 5">Uncharacterized protein</fullName>
    </submittedName>
</protein>
<dbReference type="PANTHER" id="PTHR47718">
    <property type="entry name" value="OS01G0519700 PROTEIN"/>
    <property type="match status" value="1"/>
</dbReference>
<dbReference type="Pfam" id="PF03101">
    <property type="entry name" value="FAR1"/>
    <property type="match status" value="1"/>
</dbReference>
<feature type="region of interest" description="Disordered" evidence="1">
    <location>
        <begin position="1"/>
        <end position="32"/>
    </location>
</feature>
<dbReference type="EMBL" id="CM000880">
    <property type="protein sequence ID" value="KQK15186.1"/>
    <property type="molecule type" value="Genomic_DNA"/>
</dbReference>
<evidence type="ECO:0000256" key="1">
    <source>
        <dbReference type="SAM" id="MobiDB-lite"/>
    </source>
</evidence>
<keyword evidence="6" id="KW-1185">Reference proteome</keyword>
<dbReference type="InParanoid" id="A0A0Q3RQA3"/>
<dbReference type="Gramene" id="KQK15186">
    <property type="protein sequence ID" value="KQK15186"/>
    <property type="gene ID" value="BRADI_1g21115v3"/>
</dbReference>
<evidence type="ECO:0000313" key="6">
    <source>
        <dbReference type="Proteomes" id="UP000008810"/>
    </source>
</evidence>
<feature type="region of interest" description="Disordered" evidence="1">
    <location>
        <begin position="82"/>
        <end position="198"/>
    </location>
</feature>
<gene>
    <name evidence="4" type="ORF">BRADI_1g21115v3</name>
</gene>